<dbReference type="PANTHER" id="PTHR30371:SF4">
    <property type="entry name" value="SEC-INDEPENDENT PROTEIN TRANSLOCASE PROTEIN TATCD"/>
    <property type="match status" value="1"/>
</dbReference>
<feature type="transmembrane region" description="Helical" evidence="5">
    <location>
        <begin position="61"/>
        <end position="85"/>
    </location>
</feature>
<dbReference type="GO" id="GO:0009977">
    <property type="term" value="F:proton motive force dependent protein transmembrane transporter activity"/>
    <property type="evidence" value="ECO:0007669"/>
    <property type="project" value="TreeGrafter"/>
</dbReference>
<dbReference type="EMBL" id="JRJU01000012">
    <property type="protein sequence ID" value="KHF40139.1"/>
    <property type="molecule type" value="Genomic_DNA"/>
</dbReference>
<keyword evidence="5" id="KW-1003">Cell membrane</keyword>
<evidence type="ECO:0000256" key="2">
    <source>
        <dbReference type="ARBA" id="ARBA00022692"/>
    </source>
</evidence>
<keyword evidence="5" id="KW-0653">Protein transport</keyword>
<sequence length="240" mass="27523">MEKTTMQLVDHLSELRIRIIWILLFFLVSFITAFFFVNDLYHFLVRDLETELALLGPGDILSIYMMLAGICAIAITIPFVAFQLWRFVKPALTVHERKVTLGFIPGLFFLFLLGMAFGYFVLFPLVLTFLLNLAGDQFHTFFTAEKYFTFMLHLTVPFGFLFEMPACFLFLTKLGILTPTKLKKGRKYAYFLLVVTSVLITPPDFLSDILVVIPLIILYEISITLSMISARKSKMTALPN</sequence>
<dbReference type="HAMAP" id="MF_00902">
    <property type="entry name" value="TatC"/>
    <property type="match status" value="1"/>
</dbReference>
<dbReference type="Pfam" id="PF00902">
    <property type="entry name" value="TatC"/>
    <property type="match status" value="1"/>
</dbReference>
<keyword evidence="4 5" id="KW-0472">Membrane</keyword>
<comment type="caution">
    <text evidence="6">The sequence shown here is derived from an EMBL/GenBank/DDBJ whole genome shotgun (WGS) entry which is preliminary data.</text>
</comment>
<keyword evidence="7" id="KW-1185">Reference proteome</keyword>
<protein>
    <recommendedName>
        <fullName evidence="5">Sec-independent protein translocase protein TatC</fullName>
    </recommendedName>
</protein>
<evidence type="ECO:0000256" key="4">
    <source>
        <dbReference type="ARBA" id="ARBA00023136"/>
    </source>
</evidence>
<feature type="transmembrane region" description="Helical" evidence="5">
    <location>
        <begin position="20"/>
        <end position="41"/>
    </location>
</feature>
<gene>
    <name evidence="5" type="primary">tatC</name>
    <name evidence="6" type="ORF">LQ50_11555</name>
</gene>
<reference evidence="6 7" key="1">
    <citation type="submission" date="2014-09" db="EMBL/GenBank/DDBJ databases">
        <title>Genome sequencing and annotation of Bacillus Okhensis strain Kh10-101T.</title>
        <authorList>
            <person name="Prakash J.S."/>
        </authorList>
    </citation>
    <scope>NUCLEOTIDE SEQUENCE [LARGE SCALE GENOMIC DNA]</scope>
    <source>
        <strain evidence="7">Kh10-101T</strain>
    </source>
</reference>
<dbReference type="AlphaFoldDB" id="A0A0B0IJ92"/>
<organism evidence="6 7">
    <name type="scientific">Halalkalibacter okhensis</name>
    <dbReference type="NCBI Taxonomy" id="333138"/>
    <lineage>
        <taxon>Bacteria</taxon>
        <taxon>Bacillati</taxon>
        <taxon>Bacillota</taxon>
        <taxon>Bacilli</taxon>
        <taxon>Bacillales</taxon>
        <taxon>Bacillaceae</taxon>
        <taxon>Halalkalibacter</taxon>
    </lineage>
</organism>
<comment type="subunit">
    <text evidence="5">Forms a complex with TatA.</text>
</comment>
<feature type="transmembrane region" description="Helical" evidence="5">
    <location>
        <begin position="211"/>
        <end position="230"/>
    </location>
</feature>
<keyword evidence="5" id="KW-0813">Transport</keyword>
<dbReference type="OrthoDB" id="9777044at2"/>
<feature type="transmembrane region" description="Helical" evidence="5">
    <location>
        <begin position="106"/>
        <end position="130"/>
    </location>
</feature>
<dbReference type="PRINTS" id="PR01840">
    <property type="entry name" value="TATCFAMILY"/>
</dbReference>
<dbReference type="eggNOG" id="COG0805">
    <property type="taxonomic scope" value="Bacteria"/>
</dbReference>
<dbReference type="STRING" id="333138.LQ50_11555"/>
<keyword evidence="5" id="KW-0811">Translocation</keyword>
<dbReference type="Proteomes" id="UP000030832">
    <property type="component" value="Unassembled WGS sequence"/>
</dbReference>
<comment type="similarity">
    <text evidence="5">Belongs to the TatC family.</text>
</comment>
<dbReference type="InterPro" id="IPR002033">
    <property type="entry name" value="TatC"/>
</dbReference>
<dbReference type="GO" id="GO:0065002">
    <property type="term" value="P:intracellular protein transmembrane transport"/>
    <property type="evidence" value="ECO:0007669"/>
    <property type="project" value="TreeGrafter"/>
</dbReference>
<comment type="function">
    <text evidence="5">Part of the twin-arginine translocation (Tat) system that transports large folded proteins containing a characteristic twin-arginine motif in their signal peptide across membranes.</text>
</comment>
<feature type="transmembrane region" description="Helical" evidence="5">
    <location>
        <begin position="150"/>
        <end position="176"/>
    </location>
</feature>
<name>A0A0B0IJ92_9BACI</name>
<keyword evidence="2 5" id="KW-0812">Transmembrane</keyword>
<dbReference type="RefSeq" id="WP_034628998.1">
    <property type="nucleotide sequence ID" value="NZ_JRJU01000012.1"/>
</dbReference>
<proteinExistence type="inferred from homology"/>
<dbReference type="GO" id="GO:0043953">
    <property type="term" value="P:protein transport by the Tat complex"/>
    <property type="evidence" value="ECO:0007669"/>
    <property type="project" value="UniProtKB-UniRule"/>
</dbReference>
<accession>A0A0B0IJ92</accession>
<keyword evidence="3 5" id="KW-1133">Transmembrane helix</keyword>
<feature type="transmembrane region" description="Helical" evidence="5">
    <location>
        <begin position="188"/>
        <end position="205"/>
    </location>
</feature>
<comment type="subcellular location">
    <subcellularLocation>
        <location evidence="5">Cell membrane</location>
        <topology evidence="5">Multi-pass membrane protein</topology>
    </subcellularLocation>
    <subcellularLocation>
        <location evidence="1">Membrane</location>
        <topology evidence="1">Multi-pass membrane protein</topology>
    </subcellularLocation>
</comment>
<evidence type="ECO:0000313" key="6">
    <source>
        <dbReference type="EMBL" id="KHF40139.1"/>
    </source>
</evidence>
<evidence type="ECO:0000256" key="3">
    <source>
        <dbReference type="ARBA" id="ARBA00022989"/>
    </source>
</evidence>
<evidence type="ECO:0000256" key="1">
    <source>
        <dbReference type="ARBA" id="ARBA00004141"/>
    </source>
</evidence>
<dbReference type="PANTHER" id="PTHR30371">
    <property type="entry name" value="SEC-INDEPENDENT PROTEIN TRANSLOCASE PROTEIN TATC"/>
    <property type="match status" value="1"/>
</dbReference>
<evidence type="ECO:0000256" key="5">
    <source>
        <dbReference type="HAMAP-Rule" id="MF_00902"/>
    </source>
</evidence>
<evidence type="ECO:0000313" key="7">
    <source>
        <dbReference type="Proteomes" id="UP000030832"/>
    </source>
</evidence>
<dbReference type="NCBIfam" id="TIGR00945">
    <property type="entry name" value="tatC"/>
    <property type="match status" value="1"/>
</dbReference>
<dbReference type="GO" id="GO:0033281">
    <property type="term" value="C:TAT protein transport complex"/>
    <property type="evidence" value="ECO:0007669"/>
    <property type="project" value="UniProtKB-UniRule"/>
</dbReference>